<keyword evidence="1 3" id="KW-0378">Hydrolase</keyword>
<dbReference type="Pfam" id="PF00561">
    <property type="entry name" value="Abhydrolase_1"/>
    <property type="match status" value="1"/>
</dbReference>
<dbReference type="InterPro" id="IPR051340">
    <property type="entry name" value="Haloalkane_dehalogenase"/>
</dbReference>
<protein>
    <submittedName>
        <fullName evidence="3">Haloalkane dehalogenase</fullName>
        <ecNumber evidence="3">3.8.1.5</ecNumber>
    </submittedName>
</protein>
<name>A0ABR7UXS1_9FLAO</name>
<dbReference type="PRINTS" id="PR00412">
    <property type="entry name" value="EPOXHYDRLASE"/>
</dbReference>
<dbReference type="PANTHER" id="PTHR42977">
    <property type="entry name" value="HYDROLASE-RELATED"/>
    <property type="match status" value="1"/>
</dbReference>
<comment type="caution">
    <text evidence="3">The sequence shown here is derived from an EMBL/GenBank/DDBJ whole genome shotgun (WGS) entry which is preliminary data.</text>
</comment>
<dbReference type="InterPro" id="IPR029058">
    <property type="entry name" value="AB_hydrolase_fold"/>
</dbReference>
<dbReference type="GO" id="GO:0018786">
    <property type="term" value="F:haloalkane dehalogenase activity"/>
    <property type="evidence" value="ECO:0007669"/>
    <property type="project" value="UniProtKB-EC"/>
</dbReference>
<dbReference type="NCBIfam" id="NF002938">
    <property type="entry name" value="PRK03592.1"/>
    <property type="match status" value="1"/>
</dbReference>
<feature type="domain" description="AB hydrolase-1" evidence="2">
    <location>
        <begin position="38"/>
        <end position="150"/>
    </location>
</feature>
<reference evidence="3" key="1">
    <citation type="submission" date="2020-05" db="EMBL/GenBank/DDBJ databases">
        <title>The draft genome sequence of Maribacter sp. ANRC-HE7.</title>
        <authorList>
            <person name="Mu L."/>
        </authorList>
    </citation>
    <scope>NUCLEOTIDE SEQUENCE</scope>
    <source>
        <strain evidence="3">ANRC-HE7</strain>
    </source>
</reference>
<sequence>MTNKKQISAAFPFESKFQEVLDSKMHYVDEGDKNSKDTFVLLHGNPTSSYLWRNIIPYVSPLGRVVVPDLIGMGKSDKPDIDYTLKDHIAYLDAFIEKLELKNIILVIQDWGSGLGFNYANQHRGNVKGIVFFEAMVQVSYWKNTTKETETLFKKFRDPVEGHEMIVKNNFFIEAMLPMMAGRELTKEEMDHYRAPYLEEKSRKPLFMWPGQISFDGVPKFTTDIVNSYNEYHKNSDVPKLLFFAEPGLIINRKLGEHIAETWKNVTAVDLGEGKHYLQESHPHEIGEGIVDWYKKNIK</sequence>
<evidence type="ECO:0000256" key="1">
    <source>
        <dbReference type="ARBA" id="ARBA00022801"/>
    </source>
</evidence>
<dbReference type="SUPFAM" id="SSF53474">
    <property type="entry name" value="alpha/beta-Hydrolases"/>
    <property type="match status" value="1"/>
</dbReference>
<dbReference type="EMBL" id="JABTCF010000001">
    <property type="protein sequence ID" value="MBD0776419.1"/>
    <property type="molecule type" value="Genomic_DNA"/>
</dbReference>
<dbReference type="EC" id="3.8.1.5" evidence="3"/>
<dbReference type="InterPro" id="IPR000639">
    <property type="entry name" value="Epox_hydrolase-like"/>
</dbReference>
<organism evidence="3 4">
    <name type="scientific">Maribacter aquimaris</name>
    <dbReference type="NCBI Taxonomy" id="2737171"/>
    <lineage>
        <taxon>Bacteria</taxon>
        <taxon>Pseudomonadati</taxon>
        <taxon>Bacteroidota</taxon>
        <taxon>Flavobacteriia</taxon>
        <taxon>Flavobacteriales</taxon>
        <taxon>Flavobacteriaceae</taxon>
        <taxon>Maribacter</taxon>
    </lineage>
</organism>
<gene>
    <name evidence="3" type="ORF">HPE56_01330</name>
</gene>
<dbReference type="Proteomes" id="UP001166021">
    <property type="component" value="Unassembled WGS sequence"/>
</dbReference>
<accession>A0ABR7UXS1</accession>
<keyword evidence="4" id="KW-1185">Reference proteome</keyword>
<proteinExistence type="predicted"/>
<dbReference type="PANTHER" id="PTHR42977:SF3">
    <property type="entry name" value="AB HYDROLASE-1 DOMAIN-CONTAINING PROTEIN"/>
    <property type="match status" value="1"/>
</dbReference>
<dbReference type="Gene3D" id="3.40.50.1820">
    <property type="entry name" value="alpha/beta hydrolase"/>
    <property type="match status" value="1"/>
</dbReference>
<dbReference type="RefSeq" id="WP_188241967.1">
    <property type="nucleotide sequence ID" value="NZ_JABTCF010000001.1"/>
</dbReference>
<evidence type="ECO:0000313" key="4">
    <source>
        <dbReference type="Proteomes" id="UP001166021"/>
    </source>
</evidence>
<evidence type="ECO:0000259" key="2">
    <source>
        <dbReference type="Pfam" id="PF00561"/>
    </source>
</evidence>
<dbReference type="InterPro" id="IPR000073">
    <property type="entry name" value="AB_hydrolase_1"/>
</dbReference>
<evidence type="ECO:0000313" key="3">
    <source>
        <dbReference type="EMBL" id="MBD0776419.1"/>
    </source>
</evidence>